<evidence type="ECO:0008006" key="3">
    <source>
        <dbReference type="Google" id="ProtNLM"/>
    </source>
</evidence>
<accession>A0A2P2N1K5</accession>
<dbReference type="AlphaFoldDB" id="A0A2P2N1K5"/>
<evidence type="ECO:0000313" key="2">
    <source>
        <dbReference type="EMBL" id="MBX36326.1"/>
    </source>
</evidence>
<evidence type="ECO:0000256" key="1">
    <source>
        <dbReference type="SAM" id="SignalP"/>
    </source>
</evidence>
<keyword evidence="1" id="KW-0732">Signal</keyword>
<feature type="chain" id="PRO_5015115942" description="Secreted protein" evidence="1">
    <location>
        <begin position="23"/>
        <end position="68"/>
    </location>
</feature>
<organism evidence="2">
    <name type="scientific">Rhizophora mucronata</name>
    <name type="common">Asiatic mangrove</name>
    <dbReference type="NCBI Taxonomy" id="61149"/>
    <lineage>
        <taxon>Eukaryota</taxon>
        <taxon>Viridiplantae</taxon>
        <taxon>Streptophyta</taxon>
        <taxon>Embryophyta</taxon>
        <taxon>Tracheophyta</taxon>
        <taxon>Spermatophyta</taxon>
        <taxon>Magnoliopsida</taxon>
        <taxon>eudicotyledons</taxon>
        <taxon>Gunneridae</taxon>
        <taxon>Pentapetalae</taxon>
        <taxon>rosids</taxon>
        <taxon>fabids</taxon>
        <taxon>Malpighiales</taxon>
        <taxon>Rhizophoraceae</taxon>
        <taxon>Rhizophora</taxon>
    </lineage>
</organism>
<sequence>MPASSFPEHCSITFIAILLAAAEISWVFKFHQNGFHEANVKYSKKTKTKYPQHIRQHQTIKQNELHIN</sequence>
<proteinExistence type="predicted"/>
<feature type="signal peptide" evidence="1">
    <location>
        <begin position="1"/>
        <end position="22"/>
    </location>
</feature>
<reference evidence="2" key="1">
    <citation type="submission" date="2018-02" db="EMBL/GenBank/DDBJ databases">
        <title>Rhizophora mucronata_Transcriptome.</title>
        <authorList>
            <person name="Meera S.P."/>
            <person name="Sreeshan A."/>
            <person name="Augustine A."/>
        </authorList>
    </citation>
    <scope>NUCLEOTIDE SEQUENCE</scope>
    <source>
        <tissue evidence="2">Leaf</tissue>
    </source>
</reference>
<protein>
    <recommendedName>
        <fullName evidence="3">Secreted protein</fullName>
    </recommendedName>
</protein>
<name>A0A2P2N1K5_RHIMU</name>
<dbReference type="EMBL" id="GGEC01055842">
    <property type="protein sequence ID" value="MBX36326.1"/>
    <property type="molecule type" value="Transcribed_RNA"/>
</dbReference>